<reference evidence="1" key="1">
    <citation type="journal article" date="2020" name="Nature">
        <title>Giant virus diversity and host interactions through global metagenomics.</title>
        <authorList>
            <person name="Schulz F."/>
            <person name="Roux S."/>
            <person name="Paez-Espino D."/>
            <person name="Jungbluth S."/>
            <person name="Walsh D.A."/>
            <person name="Denef V.J."/>
            <person name="McMahon K.D."/>
            <person name="Konstantinidis K.T."/>
            <person name="Eloe-Fadrosh E.A."/>
            <person name="Kyrpides N.C."/>
            <person name="Woyke T."/>
        </authorList>
    </citation>
    <scope>NUCLEOTIDE SEQUENCE</scope>
    <source>
        <strain evidence="1">GVMAG-M-3300023179-114</strain>
    </source>
</reference>
<dbReference type="PANTHER" id="PTHR47197:SF3">
    <property type="entry name" value="DIHYDRO-HEME D1 DEHYDROGENASE"/>
    <property type="match status" value="1"/>
</dbReference>
<dbReference type="EMBL" id="MN739726">
    <property type="protein sequence ID" value="QHT23155.1"/>
    <property type="molecule type" value="Genomic_DNA"/>
</dbReference>
<dbReference type="InterPro" id="IPR051200">
    <property type="entry name" value="Host-pathogen_enzymatic-act"/>
</dbReference>
<organism evidence="1">
    <name type="scientific">viral metagenome</name>
    <dbReference type="NCBI Taxonomy" id="1070528"/>
    <lineage>
        <taxon>unclassified sequences</taxon>
        <taxon>metagenomes</taxon>
        <taxon>organismal metagenomes</taxon>
    </lineage>
</organism>
<evidence type="ECO:0008006" key="2">
    <source>
        <dbReference type="Google" id="ProtNLM"/>
    </source>
</evidence>
<dbReference type="Gene3D" id="2.130.10.10">
    <property type="entry name" value="YVTN repeat-like/Quinoprotein amine dehydrogenase"/>
    <property type="match status" value="2"/>
</dbReference>
<dbReference type="SUPFAM" id="SSF51004">
    <property type="entry name" value="C-terminal (heme d1) domain of cytochrome cd1-nitrite reductase"/>
    <property type="match status" value="1"/>
</dbReference>
<proteinExistence type="predicted"/>
<dbReference type="InterPro" id="IPR011048">
    <property type="entry name" value="Haem_d1_sf"/>
</dbReference>
<sequence length="473" mass="51616">MSTVYAYITDYFSNTLNRLDTSNNTYVGSPITLQQGPFCVSITPDGSKVYVTNANQNSVSVVSTSSFVVIATITSVINATLVSITADGSKGYVTTSSSTVYIISTSSNSVTGTFSLPAPPNNLAISPVGTRAYFTQNNTTPGSSGNVWVVDTSSNTLIYTVGLGRTIGNGLVVSPDGTRVYVATENNIKILDTTGTPSVIDTITGRSGRLITISPDGSTLYVTYPTEVYKIAIAGSIYTYTQLINNPNSPVGISITPDGSAVYVTTFTQNLIYYINTTNNAVTNLPFSGTARTTGTFVACFAKDSKILYFNKETESEEYIHIQDLRRGDLVKTLNHGFLPVHMIGYRDIYNTLCNDATQVLYKCSPDQYPELTEDLIMTGGHSVLVDNFKNEEEREKTLEQFGDIFMTDNKYRLPLCIDERAIPYTNEGIYTVYHFSLENDNDSLNYGIYANGLLVESCSTGYLRDHSGMILM</sequence>
<evidence type="ECO:0000313" key="1">
    <source>
        <dbReference type="EMBL" id="QHT23155.1"/>
    </source>
</evidence>
<dbReference type="SUPFAM" id="SSF51294">
    <property type="entry name" value="Hedgehog/intein (Hint) domain"/>
    <property type="match status" value="1"/>
</dbReference>
<dbReference type="InterPro" id="IPR036844">
    <property type="entry name" value="Hint_dom_sf"/>
</dbReference>
<protein>
    <recommendedName>
        <fullName evidence="2">Hedgehog/Intein (Hint) domain-containing protein</fullName>
    </recommendedName>
</protein>
<dbReference type="PANTHER" id="PTHR47197">
    <property type="entry name" value="PROTEIN NIRF"/>
    <property type="match status" value="1"/>
</dbReference>
<accession>A0A6C0E6V1</accession>
<dbReference type="AlphaFoldDB" id="A0A6C0E6V1"/>
<name>A0A6C0E6V1_9ZZZZ</name>
<dbReference type="InterPro" id="IPR015943">
    <property type="entry name" value="WD40/YVTN_repeat-like_dom_sf"/>
</dbReference>